<dbReference type="EMBL" id="JH174171">
    <property type="protein sequence ID" value="EHB18566.1"/>
    <property type="molecule type" value="Genomic_DNA"/>
</dbReference>
<dbReference type="InterPro" id="IPR036250">
    <property type="entry name" value="AcylCo_DH-like_C"/>
</dbReference>
<organism evidence="12 13">
    <name type="scientific">Heterocephalus glaber</name>
    <name type="common">Naked mole rat</name>
    <dbReference type="NCBI Taxonomy" id="10181"/>
    <lineage>
        <taxon>Eukaryota</taxon>
        <taxon>Metazoa</taxon>
        <taxon>Chordata</taxon>
        <taxon>Craniata</taxon>
        <taxon>Vertebrata</taxon>
        <taxon>Euteleostomi</taxon>
        <taxon>Mammalia</taxon>
        <taxon>Eutheria</taxon>
        <taxon>Euarchontoglires</taxon>
        <taxon>Glires</taxon>
        <taxon>Rodentia</taxon>
        <taxon>Hystricomorpha</taxon>
        <taxon>Bathyergidae</taxon>
        <taxon>Heterocephalus</taxon>
    </lineage>
</organism>
<evidence type="ECO:0000256" key="3">
    <source>
        <dbReference type="ARBA" id="ARBA00023002"/>
    </source>
</evidence>
<dbReference type="GO" id="GO:0050660">
    <property type="term" value="F:flavin adenine dinucleotide binding"/>
    <property type="evidence" value="ECO:0007669"/>
    <property type="project" value="TreeGrafter"/>
</dbReference>
<dbReference type="GO" id="GO:0033539">
    <property type="term" value="P:fatty acid beta-oxidation using acyl-CoA dehydrogenase"/>
    <property type="evidence" value="ECO:0007669"/>
    <property type="project" value="TreeGrafter"/>
</dbReference>
<evidence type="ECO:0000256" key="6">
    <source>
        <dbReference type="ARBA" id="ARBA00047916"/>
    </source>
</evidence>
<evidence type="ECO:0000256" key="4">
    <source>
        <dbReference type="ARBA" id="ARBA00047546"/>
    </source>
</evidence>
<proteinExistence type="predicted"/>
<gene>
    <name evidence="12" type="ORF">GW7_14742</name>
</gene>
<dbReference type="GO" id="GO:0042758">
    <property type="term" value="P:long-chain fatty acid catabolic process"/>
    <property type="evidence" value="ECO:0007669"/>
    <property type="project" value="TreeGrafter"/>
</dbReference>
<dbReference type="PANTHER" id="PTHR48083">
    <property type="entry name" value="MEDIUM-CHAIN SPECIFIC ACYL-COA DEHYDROGENASE, MITOCHONDRIAL-RELATED"/>
    <property type="match status" value="1"/>
</dbReference>
<dbReference type="STRING" id="10181.G5CAK5"/>
<comment type="catalytic activity">
    <reaction evidence="8">
        <text>tetradecanoyl-CoA + oxidized [electron-transfer flavoprotein] + H(+) = (2E)-tetradecenoyl-CoA + reduced [electron-transfer flavoprotein]</text>
        <dbReference type="Rhea" id="RHEA:47316"/>
        <dbReference type="Rhea" id="RHEA-COMP:10685"/>
        <dbReference type="Rhea" id="RHEA-COMP:10686"/>
        <dbReference type="ChEBI" id="CHEBI:15378"/>
        <dbReference type="ChEBI" id="CHEBI:57385"/>
        <dbReference type="ChEBI" id="CHEBI:57692"/>
        <dbReference type="ChEBI" id="CHEBI:58307"/>
        <dbReference type="ChEBI" id="CHEBI:61405"/>
    </reaction>
    <physiologicalReaction direction="left-to-right" evidence="8">
        <dbReference type="Rhea" id="RHEA:47317"/>
    </physiologicalReaction>
</comment>
<dbReference type="SUPFAM" id="SSF47203">
    <property type="entry name" value="Acyl-CoA dehydrogenase C-terminal domain-like"/>
    <property type="match status" value="1"/>
</dbReference>
<evidence type="ECO:0000256" key="1">
    <source>
        <dbReference type="ARBA" id="ARBA00005198"/>
    </source>
</evidence>
<keyword evidence="10" id="KW-0732">Signal</keyword>
<accession>G5CAK5</accession>
<dbReference type="Pfam" id="PF00441">
    <property type="entry name" value="Acyl-CoA_dh_1"/>
    <property type="match status" value="1"/>
</dbReference>
<protein>
    <submittedName>
        <fullName evidence="12">Long-chain specific acyl-CoA dehydrogenase, mitochondrial</fullName>
    </submittedName>
</protein>
<evidence type="ECO:0000259" key="11">
    <source>
        <dbReference type="Pfam" id="PF00441"/>
    </source>
</evidence>
<comment type="catalytic activity">
    <reaction evidence="9">
        <text>hexanoyl-CoA + oxidized [electron-transfer flavoprotein] + H(+) = (2E)-hexenoyl-CoA + reduced [electron-transfer flavoprotein]</text>
        <dbReference type="Rhea" id="RHEA:43464"/>
        <dbReference type="Rhea" id="RHEA-COMP:10685"/>
        <dbReference type="Rhea" id="RHEA-COMP:10686"/>
        <dbReference type="ChEBI" id="CHEBI:15378"/>
        <dbReference type="ChEBI" id="CHEBI:57692"/>
        <dbReference type="ChEBI" id="CHEBI:58307"/>
        <dbReference type="ChEBI" id="CHEBI:62077"/>
        <dbReference type="ChEBI" id="CHEBI:62620"/>
    </reaction>
    <physiologicalReaction direction="left-to-right" evidence="9">
        <dbReference type="Rhea" id="RHEA:43465"/>
    </physiologicalReaction>
</comment>
<evidence type="ECO:0000256" key="10">
    <source>
        <dbReference type="SAM" id="SignalP"/>
    </source>
</evidence>
<dbReference type="PANTHER" id="PTHR48083:SF20">
    <property type="entry name" value="LONG-CHAIN SPECIFIC ACYL-COA DEHYDROGENASE, MITOCHONDRIAL"/>
    <property type="match status" value="1"/>
</dbReference>
<dbReference type="GO" id="GO:0019254">
    <property type="term" value="P:carnitine metabolic process, CoA-linked"/>
    <property type="evidence" value="ECO:0007669"/>
    <property type="project" value="TreeGrafter"/>
</dbReference>
<comment type="catalytic activity">
    <reaction evidence="5">
        <text>dodecanoyl-CoA + oxidized [electron-transfer flavoprotein] + H(+) = (2E)-dodecenoyl-CoA + reduced [electron-transfer flavoprotein]</text>
        <dbReference type="Rhea" id="RHEA:47296"/>
        <dbReference type="Rhea" id="RHEA-COMP:10685"/>
        <dbReference type="Rhea" id="RHEA-COMP:10686"/>
        <dbReference type="ChEBI" id="CHEBI:15378"/>
        <dbReference type="ChEBI" id="CHEBI:57330"/>
        <dbReference type="ChEBI" id="CHEBI:57375"/>
        <dbReference type="ChEBI" id="CHEBI:57692"/>
        <dbReference type="ChEBI" id="CHEBI:58307"/>
    </reaction>
    <physiologicalReaction direction="left-to-right" evidence="5">
        <dbReference type="Rhea" id="RHEA:47297"/>
    </physiologicalReaction>
</comment>
<dbReference type="PROSITE" id="PS00073">
    <property type="entry name" value="ACYL_COA_DH_2"/>
    <property type="match status" value="1"/>
</dbReference>
<evidence type="ECO:0000256" key="2">
    <source>
        <dbReference type="ARBA" id="ARBA00022630"/>
    </source>
</evidence>
<evidence type="ECO:0000313" key="13">
    <source>
        <dbReference type="Proteomes" id="UP000006813"/>
    </source>
</evidence>
<feature type="domain" description="Acyl-CoA dehydrogenase/oxidase C-terminal" evidence="11">
    <location>
        <begin position="73"/>
        <end position="193"/>
    </location>
</feature>
<comment type="pathway">
    <text evidence="1">Lipid metabolism; mitochondrial fatty acid beta-oxidation.</text>
</comment>
<evidence type="ECO:0000256" key="8">
    <source>
        <dbReference type="ARBA" id="ARBA00049038"/>
    </source>
</evidence>
<dbReference type="InParanoid" id="G5CAK5"/>
<dbReference type="AlphaFoldDB" id="G5CAK5"/>
<keyword evidence="3" id="KW-0560">Oxidoreductase</keyword>
<comment type="catalytic activity">
    <reaction evidence="4">
        <text>decanoyl-CoA + oxidized [electron-transfer flavoprotein] + H(+) = (2E)-decenoyl-CoA + reduced [electron-transfer flavoprotein]</text>
        <dbReference type="Rhea" id="RHEA:48176"/>
        <dbReference type="Rhea" id="RHEA-COMP:10685"/>
        <dbReference type="Rhea" id="RHEA-COMP:10686"/>
        <dbReference type="ChEBI" id="CHEBI:15378"/>
        <dbReference type="ChEBI" id="CHEBI:57692"/>
        <dbReference type="ChEBI" id="CHEBI:58307"/>
        <dbReference type="ChEBI" id="CHEBI:61406"/>
        <dbReference type="ChEBI" id="CHEBI:61430"/>
    </reaction>
    <physiologicalReaction direction="left-to-right" evidence="4">
        <dbReference type="Rhea" id="RHEA:48177"/>
    </physiologicalReaction>
</comment>
<keyword evidence="2" id="KW-0285">Flavoprotein</keyword>
<evidence type="ECO:0000256" key="5">
    <source>
        <dbReference type="ARBA" id="ARBA00047893"/>
    </source>
</evidence>
<sequence>MAVRLLCGSLCLLGRLVPLVPALREVFSFRRGSTLQSSAKRFTDTGIRRIFSSEQDVFRESVRKFFQEVVPMFEETRNYVKQRKAFGKTVAHIQTVQHKLAELKTHICVTRAFVYSCLELHETKHLDSASASMVKYWASELQNSVAYDCVQLHGGWGYTWEYLIAKAYVDDARVRPIYGGTNEIMKELIARAMSVTSRHLPTSWNPIIANQVLNLRNTKSKLEKEEHGMCFLCALSVEKEVKYGLTQRKRNF</sequence>
<reference evidence="12 13" key="1">
    <citation type="journal article" date="2011" name="Nature">
        <title>Genome sequencing reveals insights into physiology and longevity of the naked mole rat.</title>
        <authorList>
            <person name="Kim E.B."/>
            <person name="Fang X."/>
            <person name="Fushan A.A."/>
            <person name="Huang Z."/>
            <person name="Lobanov A.V."/>
            <person name="Han L."/>
            <person name="Marino S.M."/>
            <person name="Sun X."/>
            <person name="Turanov A.A."/>
            <person name="Yang P."/>
            <person name="Yim S.H."/>
            <person name="Zhao X."/>
            <person name="Kasaikina M.V."/>
            <person name="Stoletzki N."/>
            <person name="Peng C."/>
            <person name="Polak P."/>
            <person name="Xiong Z."/>
            <person name="Kiezun A."/>
            <person name="Zhu Y."/>
            <person name="Chen Y."/>
            <person name="Kryukov G.V."/>
            <person name="Zhang Q."/>
            <person name="Peshkin L."/>
            <person name="Yang L."/>
            <person name="Bronson R.T."/>
            <person name="Buffenstein R."/>
            <person name="Wang B."/>
            <person name="Han C."/>
            <person name="Li Q."/>
            <person name="Chen L."/>
            <person name="Zhao W."/>
            <person name="Sunyaev S.R."/>
            <person name="Park T.J."/>
            <person name="Zhang G."/>
            <person name="Wang J."/>
            <person name="Gladyshev V.N."/>
        </authorList>
    </citation>
    <scope>NUCLEOTIDE SEQUENCE [LARGE SCALE GENOMIC DNA]</scope>
</reference>
<evidence type="ECO:0000256" key="9">
    <source>
        <dbReference type="ARBA" id="ARBA00049192"/>
    </source>
</evidence>
<dbReference type="GO" id="GO:0004466">
    <property type="term" value="F:long-chain fatty acyl-CoA dehydrogenase activity"/>
    <property type="evidence" value="ECO:0007669"/>
    <property type="project" value="TreeGrafter"/>
</dbReference>
<dbReference type="GO" id="GO:0005739">
    <property type="term" value="C:mitochondrion"/>
    <property type="evidence" value="ECO:0007669"/>
    <property type="project" value="TreeGrafter"/>
</dbReference>
<dbReference type="InterPro" id="IPR009075">
    <property type="entry name" value="AcylCo_DH/oxidase_C"/>
</dbReference>
<evidence type="ECO:0000313" key="12">
    <source>
        <dbReference type="EMBL" id="EHB18566.1"/>
    </source>
</evidence>
<dbReference type="InterPro" id="IPR006089">
    <property type="entry name" value="Acyl-CoA_DH_CS"/>
</dbReference>
<comment type="catalytic activity">
    <reaction evidence="7">
        <text>octanoyl-CoA + oxidized [electron-transfer flavoprotein] + H(+) = (2E)-octenoyl-CoA + reduced [electron-transfer flavoprotein]</text>
        <dbReference type="Rhea" id="RHEA:48180"/>
        <dbReference type="Rhea" id="RHEA-COMP:10685"/>
        <dbReference type="Rhea" id="RHEA-COMP:10686"/>
        <dbReference type="ChEBI" id="CHEBI:15378"/>
        <dbReference type="ChEBI" id="CHEBI:57386"/>
        <dbReference type="ChEBI" id="CHEBI:57692"/>
        <dbReference type="ChEBI" id="CHEBI:58307"/>
        <dbReference type="ChEBI" id="CHEBI:62242"/>
    </reaction>
    <physiologicalReaction direction="left-to-right" evidence="7">
        <dbReference type="Rhea" id="RHEA:48181"/>
    </physiologicalReaction>
</comment>
<dbReference type="Gene3D" id="1.20.140.10">
    <property type="entry name" value="Butyryl-CoA Dehydrogenase, subunit A, domain 3"/>
    <property type="match status" value="1"/>
</dbReference>
<name>G5CAK5_HETGA</name>
<feature type="chain" id="PRO_5003475288" evidence="10">
    <location>
        <begin position="23"/>
        <end position="252"/>
    </location>
</feature>
<dbReference type="Proteomes" id="UP000006813">
    <property type="component" value="Unassembled WGS sequence"/>
</dbReference>
<evidence type="ECO:0000256" key="7">
    <source>
        <dbReference type="ARBA" id="ARBA00048877"/>
    </source>
</evidence>
<comment type="catalytic activity">
    <reaction evidence="6">
        <text>oxidized [electron-transfer flavoprotein] + hexadecanoyl-CoA + H(+) = (2E)-hexadecenoyl-CoA + reduced [electron-transfer flavoprotein]</text>
        <dbReference type="Rhea" id="RHEA:43448"/>
        <dbReference type="Rhea" id="RHEA-COMP:10685"/>
        <dbReference type="Rhea" id="RHEA-COMP:10686"/>
        <dbReference type="ChEBI" id="CHEBI:15378"/>
        <dbReference type="ChEBI" id="CHEBI:57379"/>
        <dbReference type="ChEBI" id="CHEBI:57692"/>
        <dbReference type="ChEBI" id="CHEBI:58307"/>
        <dbReference type="ChEBI" id="CHEBI:61526"/>
    </reaction>
    <physiologicalReaction direction="left-to-right" evidence="6">
        <dbReference type="Rhea" id="RHEA:43449"/>
    </physiologicalReaction>
</comment>
<dbReference type="InterPro" id="IPR050741">
    <property type="entry name" value="Acyl-CoA_dehydrogenase"/>
</dbReference>
<feature type="signal peptide" evidence="10">
    <location>
        <begin position="1"/>
        <end position="22"/>
    </location>
</feature>